<dbReference type="OrthoDB" id="365981at2759"/>
<dbReference type="InterPro" id="IPR003593">
    <property type="entry name" value="AAA+_ATPase"/>
</dbReference>
<keyword evidence="10" id="KW-1185">Reference proteome</keyword>
<evidence type="ECO:0000256" key="1">
    <source>
        <dbReference type="ARBA" id="ARBA00004123"/>
    </source>
</evidence>
<dbReference type="InterPro" id="IPR048866">
    <property type="entry name" value="ORC5_lid"/>
</dbReference>
<organism evidence="9 10">
    <name type="scientific">Arthroderma otae (strain ATCC MYA-4605 / CBS 113480)</name>
    <name type="common">Microsporum canis</name>
    <dbReference type="NCBI Taxonomy" id="554155"/>
    <lineage>
        <taxon>Eukaryota</taxon>
        <taxon>Fungi</taxon>
        <taxon>Dikarya</taxon>
        <taxon>Ascomycota</taxon>
        <taxon>Pezizomycotina</taxon>
        <taxon>Eurotiomycetes</taxon>
        <taxon>Eurotiomycetidae</taxon>
        <taxon>Onygenales</taxon>
        <taxon>Arthrodermataceae</taxon>
        <taxon>Microsporum</taxon>
    </lineage>
</organism>
<dbReference type="PANTHER" id="PTHR12705">
    <property type="entry name" value="ORIGIN RECOGNITION COMPLEX SUBUNIT 5"/>
    <property type="match status" value="1"/>
</dbReference>
<evidence type="ECO:0000259" key="8">
    <source>
        <dbReference type="SMART" id="SM00382"/>
    </source>
</evidence>
<dbReference type="RefSeq" id="XP_002844860.1">
    <property type="nucleotide sequence ID" value="XM_002844814.1"/>
</dbReference>
<dbReference type="SUPFAM" id="SSF52540">
    <property type="entry name" value="P-loop containing nucleoside triphosphate hydrolases"/>
    <property type="match status" value="1"/>
</dbReference>
<dbReference type="VEuPathDB" id="FungiDB:MCYG_06824"/>
<feature type="compositionally biased region" description="Basic and acidic residues" evidence="7">
    <location>
        <begin position="413"/>
        <end position="426"/>
    </location>
</feature>
<feature type="region of interest" description="Disordered" evidence="7">
    <location>
        <begin position="396"/>
        <end position="453"/>
    </location>
</feature>
<accession>C5FVS1</accession>
<evidence type="ECO:0000256" key="3">
    <source>
        <dbReference type="ARBA" id="ARBA00022705"/>
    </source>
</evidence>
<dbReference type="Proteomes" id="UP000002035">
    <property type="component" value="Unassembled WGS sequence"/>
</dbReference>
<dbReference type="Pfam" id="PF13191">
    <property type="entry name" value="AAA_16"/>
    <property type="match status" value="1"/>
</dbReference>
<dbReference type="GeneID" id="9227902"/>
<dbReference type="InterPro" id="IPR027417">
    <property type="entry name" value="P-loop_NTPase"/>
</dbReference>
<dbReference type="PANTHER" id="PTHR12705:SF0">
    <property type="entry name" value="ORIGIN RECOGNITION COMPLEX SUBUNIT 5"/>
    <property type="match status" value="1"/>
</dbReference>
<dbReference type="Pfam" id="PF14630">
    <property type="entry name" value="ORC5_C"/>
    <property type="match status" value="1"/>
</dbReference>
<evidence type="ECO:0000313" key="10">
    <source>
        <dbReference type="Proteomes" id="UP000002035"/>
    </source>
</evidence>
<dbReference type="AlphaFoldDB" id="C5FVS1"/>
<dbReference type="STRING" id="554155.C5FVS1"/>
<keyword evidence="5" id="KW-0067">ATP-binding</keyword>
<evidence type="ECO:0000256" key="7">
    <source>
        <dbReference type="SAM" id="MobiDB-lite"/>
    </source>
</evidence>
<dbReference type="SMART" id="SM00382">
    <property type="entry name" value="AAA"/>
    <property type="match status" value="1"/>
</dbReference>
<keyword evidence="3" id="KW-0235">DNA replication</keyword>
<keyword evidence="4" id="KW-0547">Nucleotide-binding</keyword>
<dbReference type="Pfam" id="PF21639">
    <property type="entry name" value="ORC5_lid"/>
    <property type="match status" value="1"/>
</dbReference>
<dbReference type="eggNOG" id="KOG2543">
    <property type="taxonomic scope" value="Eukaryota"/>
</dbReference>
<gene>
    <name evidence="9" type="ORF">MCYG_06824</name>
</gene>
<evidence type="ECO:0000313" key="9">
    <source>
        <dbReference type="EMBL" id="EEQ34005.1"/>
    </source>
</evidence>
<dbReference type="InterPro" id="IPR047088">
    <property type="entry name" value="ORC5_C"/>
</dbReference>
<evidence type="ECO:0000256" key="5">
    <source>
        <dbReference type="ARBA" id="ARBA00022840"/>
    </source>
</evidence>
<evidence type="ECO:0000256" key="4">
    <source>
        <dbReference type="ARBA" id="ARBA00022741"/>
    </source>
</evidence>
<feature type="compositionally biased region" description="Polar residues" evidence="7">
    <location>
        <begin position="401"/>
        <end position="412"/>
    </location>
</feature>
<reference evidence="10" key="1">
    <citation type="journal article" date="2012" name="MBio">
        <title>Comparative genome analysis of Trichophyton rubrum and related dermatophytes reveals candidate genes involved in infection.</title>
        <authorList>
            <person name="Martinez D.A."/>
            <person name="Oliver B.G."/>
            <person name="Graeser Y."/>
            <person name="Goldberg J.M."/>
            <person name="Li W."/>
            <person name="Martinez-Rossi N.M."/>
            <person name="Monod M."/>
            <person name="Shelest E."/>
            <person name="Barton R.C."/>
            <person name="Birch E."/>
            <person name="Brakhage A.A."/>
            <person name="Chen Z."/>
            <person name="Gurr S.J."/>
            <person name="Heiman D."/>
            <person name="Heitman J."/>
            <person name="Kosti I."/>
            <person name="Rossi A."/>
            <person name="Saif S."/>
            <person name="Samalova M."/>
            <person name="Saunders C.W."/>
            <person name="Shea T."/>
            <person name="Summerbell R.C."/>
            <person name="Xu J."/>
            <person name="Young S."/>
            <person name="Zeng Q."/>
            <person name="Birren B.W."/>
            <person name="Cuomo C.A."/>
            <person name="White T.C."/>
        </authorList>
    </citation>
    <scope>NUCLEOTIDE SEQUENCE [LARGE SCALE GENOMIC DNA]</scope>
    <source>
        <strain evidence="10">ATCC MYA-4605 / CBS 113480</strain>
    </source>
</reference>
<keyword evidence="6" id="KW-0539">Nucleus</keyword>
<evidence type="ECO:0000256" key="6">
    <source>
        <dbReference type="ARBA" id="ARBA00023242"/>
    </source>
</evidence>
<feature type="domain" description="AAA+ ATPase" evidence="8">
    <location>
        <begin position="35"/>
        <end position="230"/>
    </location>
</feature>
<dbReference type="HOGENOM" id="CLU_028223_2_0_1"/>
<comment type="similarity">
    <text evidence="2">Belongs to the ORC5 family.</text>
</comment>
<dbReference type="GO" id="GO:0003688">
    <property type="term" value="F:DNA replication origin binding"/>
    <property type="evidence" value="ECO:0007669"/>
    <property type="project" value="TreeGrafter"/>
</dbReference>
<dbReference type="EMBL" id="DS995706">
    <property type="protein sequence ID" value="EEQ34005.1"/>
    <property type="molecule type" value="Genomic_DNA"/>
</dbReference>
<dbReference type="Gene3D" id="3.40.50.300">
    <property type="entry name" value="P-loop containing nucleotide triphosphate hydrolases"/>
    <property type="match status" value="1"/>
</dbReference>
<dbReference type="InterPro" id="IPR041664">
    <property type="entry name" value="AAA_16"/>
</dbReference>
<dbReference type="GO" id="GO:0005664">
    <property type="term" value="C:nuclear origin of replication recognition complex"/>
    <property type="evidence" value="ECO:0007669"/>
    <property type="project" value="TreeGrafter"/>
</dbReference>
<evidence type="ECO:0000256" key="2">
    <source>
        <dbReference type="ARBA" id="ARBA00006269"/>
    </source>
</evidence>
<feature type="region of interest" description="Disordered" evidence="7">
    <location>
        <begin position="64"/>
        <end position="89"/>
    </location>
</feature>
<name>C5FVS1_ARTOC</name>
<protein>
    <recommendedName>
        <fullName evidence="8">AAA+ ATPase domain-containing protein</fullName>
    </recommendedName>
</protein>
<dbReference type="InterPro" id="IPR020796">
    <property type="entry name" value="ORC5"/>
</dbReference>
<dbReference type="OMA" id="QLRRWHG"/>
<proteinExistence type="inferred from homology"/>
<comment type="subcellular location">
    <subcellularLocation>
        <location evidence="1">Nucleus</location>
    </subcellularLocation>
</comment>
<sequence>MLPHELVLSVSRQWPCRELQTRQLAHLLCTSSLPSPPSVIVHGPKGSGKSTVLRALLQAYVDSHRHKNGKENSSPQVASGAERGKLSDNSGDDLGARRFCYAIVNVAECISANHLFMKIISNTIDAMQRDTAGGSGDEWMQGIGSIRCEHVSSLPGLLGNILSKADCRQFVLLLDGVDELREGGQMLLAALYRVGEMLSNVTVIFTLKFSPRPLLLHAAGVPHIYFPPYTRAESIAILTNLPPPTLPLLSEATAAKLYPPFLTTLYDALIGPTAGTVPHFQSACEKLWPRFVAPIINGETPPGGDIAEWDFPRLLVKNRSLYQHQGELLLSHRIVSDDYTANPTASGLTTKRPAFTLPSLPYLPTLVLTAAFLAAHIPPRLDLALFSKFTPSIKRRRRRLNTTAQPKVSTQPGEDHPESTPKKGREASNPAKGPKRATNSNSVPGGTRGSRSGYFVNPHPFTLERLLAVFRAIDPNPPLATDISLADTIYPELATLQRLRLLVPASAVAAAAGGIVDGAEKWCLNVNAIVSSGNSISDEWVVEMAHGIGVEVEEYLGLG</sequence>
<dbReference type="GO" id="GO:0006270">
    <property type="term" value="P:DNA replication initiation"/>
    <property type="evidence" value="ECO:0007669"/>
    <property type="project" value="TreeGrafter"/>
</dbReference>